<sequence>MRSVDIATAAAYQSRRAHIPRYFVWIEAKNRSTGGLEMMGLWNGEDTVTVTVVDPGTGLPSTRVYHAGGSLLNIDPIPAVSDLSVRTIQIGLSQINAAVQQAIRGYDVRLAKVQIHRGLLDLETRLLVGNPLSLWDGQVNGAPVDTPAVGEEGGIALSVVSHTRMLTRTNPAKRSDETQKLRGGDRARRYSGVAGEWAFWWGEEKKT</sequence>
<reference evidence="1 2" key="1">
    <citation type="submission" date="2018-06" db="EMBL/GenBank/DDBJ databases">
        <title>Genomic Encyclopedia of Type Strains, Phase III (KMG-III): the genomes of soil and plant-associated and newly described type strains.</title>
        <authorList>
            <person name="Whitman W."/>
        </authorList>
    </citation>
    <scope>NUCLEOTIDE SEQUENCE [LARGE SCALE GENOMIC DNA]</scope>
    <source>
        <strain evidence="1 2">ORS 1419</strain>
    </source>
</reference>
<evidence type="ECO:0000313" key="1">
    <source>
        <dbReference type="EMBL" id="PYE89573.1"/>
    </source>
</evidence>
<dbReference type="OrthoDB" id="7770859at2"/>
<protein>
    <submittedName>
        <fullName evidence="1">Uncharacterized protein</fullName>
    </submittedName>
</protein>
<dbReference type="RefSeq" id="WP_110748984.1">
    <property type="nucleotide sequence ID" value="NZ_QJTF01000003.1"/>
</dbReference>
<gene>
    <name evidence="1" type="ORF">C7477_10381</name>
</gene>
<comment type="caution">
    <text evidence="1">The sequence shown here is derived from an EMBL/GenBank/DDBJ whole genome shotgun (WGS) entry which is preliminary data.</text>
</comment>
<name>A0A318T3X6_9HYPH</name>
<organism evidence="1 2">
    <name type="scientific">Phyllobacterium leguminum</name>
    <dbReference type="NCBI Taxonomy" id="314237"/>
    <lineage>
        <taxon>Bacteria</taxon>
        <taxon>Pseudomonadati</taxon>
        <taxon>Pseudomonadota</taxon>
        <taxon>Alphaproteobacteria</taxon>
        <taxon>Hyphomicrobiales</taxon>
        <taxon>Phyllobacteriaceae</taxon>
        <taxon>Phyllobacterium</taxon>
    </lineage>
</organism>
<proteinExistence type="predicted"/>
<evidence type="ECO:0000313" key="2">
    <source>
        <dbReference type="Proteomes" id="UP000247454"/>
    </source>
</evidence>
<keyword evidence="2" id="KW-1185">Reference proteome</keyword>
<accession>A0A318T3X6</accession>
<dbReference type="AlphaFoldDB" id="A0A318T3X6"/>
<dbReference type="EMBL" id="QJTF01000003">
    <property type="protein sequence ID" value="PYE89573.1"/>
    <property type="molecule type" value="Genomic_DNA"/>
</dbReference>
<dbReference type="Proteomes" id="UP000247454">
    <property type="component" value="Unassembled WGS sequence"/>
</dbReference>